<comment type="caution">
    <text evidence="2">The sequence shown here is derived from an EMBL/GenBank/DDBJ whole genome shotgun (WGS) entry which is preliminary data.</text>
</comment>
<sequence>MAKKVRTRKTPEQRREEAAALQASIAEQVEQFRDSDQWRQFLQFAQAFHAYSLNNVMLIMAQQPAATQVAGFRKWQQLGRQVRKGERAIKIFGYSTKKITEDDGNGDETERRITIFPVLSVFDTSQTDPIEGADTVVTSPATALTGDDPAGIAAAVTDYITGEGWTITRETIAGSAYGYTTPHNRRIVVEQNISAAQAAKTTIHETAHALMHADLKIGEYVAHRGLCETEAESVAYIVAGICGLDTASYSVGYVASWTDGDTDMIRETAARVLSTAHTLADAITTTDDAAAA</sequence>
<dbReference type="EMBL" id="BAABKQ010000002">
    <property type="protein sequence ID" value="GAA4825376.1"/>
    <property type="molecule type" value="Genomic_DNA"/>
</dbReference>
<name>A0ABP9D4Y8_9ACTN</name>
<feature type="domain" description="N-terminal" evidence="1">
    <location>
        <begin position="21"/>
        <end position="122"/>
    </location>
</feature>
<evidence type="ECO:0000259" key="1">
    <source>
        <dbReference type="Pfam" id="PF08401"/>
    </source>
</evidence>
<dbReference type="RefSeq" id="WP_200176147.1">
    <property type="nucleotide sequence ID" value="NZ_BAABKQ010000002.1"/>
</dbReference>
<gene>
    <name evidence="2" type="ORF">GCM10023353_38110</name>
</gene>
<dbReference type="Proteomes" id="UP001500839">
    <property type="component" value="Unassembled WGS sequence"/>
</dbReference>
<accession>A0ABP9D4Y8</accession>
<dbReference type="Pfam" id="PF08401">
    <property type="entry name" value="ArdcN"/>
    <property type="match status" value="1"/>
</dbReference>
<organism evidence="2 3">
    <name type="scientific">Tomitella cavernea</name>
    <dbReference type="NCBI Taxonomy" id="1387982"/>
    <lineage>
        <taxon>Bacteria</taxon>
        <taxon>Bacillati</taxon>
        <taxon>Actinomycetota</taxon>
        <taxon>Actinomycetes</taxon>
        <taxon>Mycobacteriales</taxon>
        <taxon>Tomitella</taxon>
    </lineage>
</organism>
<evidence type="ECO:0000313" key="3">
    <source>
        <dbReference type="Proteomes" id="UP001500839"/>
    </source>
</evidence>
<dbReference type="InterPro" id="IPR013610">
    <property type="entry name" value="ArdC_N"/>
</dbReference>
<keyword evidence="3" id="KW-1185">Reference proteome</keyword>
<proteinExistence type="predicted"/>
<reference evidence="3" key="1">
    <citation type="journal article" date="2019" name="Int. J. Syst. Evol. Microbiol.">
        <title>The Global Catalogue of Microorganisms (GCM) 10K type strain sequencing project: providing services to taxonomists for standard genome sequencing and annotation.</title>
        <authorList>
            <consortium name="The Broad Institute Genomics Platform"/>
            <consortium name="The Broad Institute Genome Sequencing Center for Infectious Disease"/>
            <person name="Wu L."/>
            <person name="Ma J."/>
        </authorList>
    </citation>
    <scope>NUCLEOTIDE SEQUENCE [LARGE SCALE GENOMIC DNA]</scope>
    <source>
        <strain evidence="3">JCM 18542</strain>
    </source>
</reference>
<evidence type="ECO:0000313" key="2">
    <source>
        <dbReference type="EMBL" id="GAA4825376.1"/>
    </source>
</evidence>
<protein>
    <recommendedName>
        <fullName evidence="1">N-terminal domain-containing protein</fullName>
    </recommendedName>
</protein>